<comment type="caution">
    <text evidence="2">The sequence shown here is derived from an EMBL/GenBank/DDBJ whole genome shotgun (WGS) entry which is preliminary data.</text>
</comment>
<protein>
    <submittedName>
        <fullName evidence="2">Uncharacterized protein</fullName>
    </submittedName>
</protein>
<evidence type="ECO:0000313" key="2">
    <source>
        <dbReference type="EMBL" id="TLQ45786.1"/>
    </source>
</evidence>
<dbReference type="AlphaFoldDB" id="A0A5R9E7G7"/>
<sequence length="103" mass="11396">MPSDHDVTTCDSCGSRIRWTVTAAGKRLAVDADPAEDGNTAVYRDGTGRLRSRGLSSERPTLEHAEWLAKPHVATCARPRPPRSSVPRQRTGVRAPHWQGWPR</sequence>
<feature type="region of interest" description="Disordered" evidence="1">
    <location>
        <begin position="76"/>
        <end position="103"/>
    </location>
</feature>
<evidence type="ECO:0000313" key="3">
    <source>
        <dbReference type="Proteomes" id="UP000305921"/>
    </source>
</evidence>
<accession>A0A5R9E7G7</accession>
<name>A0A5R9E7G7_9ACTN</name>
<reference evidence="2 3" key="1">
    <citation type="submission" date="2019-05" db="EMBL/GenBank/DDBJ databases">
        <title>Streptomyces marianii sp. nov., a novel marine actinomycete from southern coast of India.</title>
        <authorList>
            <person name="Iniyan A.M."/>
            <person name="Wink J."/>
            <person name="Ramprasad E."/>
            <person name="Ramana C.V."/>
            <person name="Bunk B."/>
            <person name="Sproer C."/>
            <person name="Joseph F.-J.R.S."/>
            <person name="Vincent S.G.P."/>
        </authorList>
    </citation>
    <scope>NUCLEOTIDE SEQUENCE [LARGE SCALE GENOMIC DNA]</scope>
    <source>
        <strain evidence="2 3">ICN19</strain>
    </source>
</reference>
<feature type="region of interest" description="Disordered" evidence="1">
    <location>
        <begin position="36"/>
        <end position="58"/>
    </location>
</feature>
<dbReference type="RefSeq" id="WP_138055114.1">
    <property type="nucleotide sequence ID" value="NZ_VAWE01000001.1"/>
</dbReference>
<dbReference type="Proteomes" id="UP000305921">
    <property type="component" value="Unassembled WGS sequence"/>
</dbReference>
<gene>
    <name evidence="2" type="ORF">FEF34_24810</name>
</gene>
<organism evidence="2 3">
    <name type="scientific">Streptomyces marianii</name>
    <dbReference type="NCBI Taxonomy" id="1817406"/>
    <lineage>
        <taxon>Bacteria</taxon>
        <taxon>Bacillati</taxon>
        <taxon>Actinomycetota</taxon>
        <taxon>Actinomycetes</taxon>
        <taxon>Kitasatosporales</taxon>
        <taxon>Streptomycetaceae</taxon>
        <taxon>Streptomyces</taxon>
    </lineage>
</organism>
<evidence type="ECO:0000256" key="1">
    <source>
        <dbReference type="SAM" id="MobiDB-lite"/>
    </source>
</evidence>
<dbReference type="EMBL" id="VAWE01000001">
    <property type="protein sequence ID" value="TLQ45786.1"/>
    <property type="molecule type" value="Genomic_DNA"/>
</dbReference>
<proteinExistence type="predicted"/>
<keyword evidence="3" id="KW-1185">Reference proteome</keyword>
<dbReference type="OrthoDB" id="3481698at2"/>